<organism evidence="6 7">
    <name type="scientific">Cylindrobasidium torrendii FP15055 ss-10</name>
    <dbReference type="NCBI Taxonomy" id="1314674"/>
    <lineage>
        <taxon>Eukaryota</taxon>
        <taxon>Fungi</taxon>
        <taxon>Dikarya</taxon>
        <taxon>Basidiomycota</taxon>
        <taxon>Agaricomycotina</taxon>
        <taxon>Agaricomycetes</taxon>
        <taxon>Agaricomycetidae</taxon>
        <taxon>Agaricales</taxon>
        <taxon>Marasmiineae</taxon>
        <taxon>Physalacriaceae</taxon>
        <taxon>Cylindrobasidium</taxon>
    </lineage>
</organism>
<evidence type="ECO:0000256" key="1">
    <source>
        <dbReference type="ARBA" id="ARBA00022723"/>
    </source>
</evidence>
<dbReference type="Gene3D" id="6.10.140.2220">
    <property type="match status" value="1"/>
</dbReference>
<protein>
    <recommendedName>
        <fullName evidence="5">MYND-type domain-containing protein</fullName>
    </recommendedName>
</protein>
<dbReference type="EMBL" id="KN880456">
    <property type="protein sequence ID" value="KIY71280.1"/>
    <property type="molecule type" value="Genomic_DNA"/>
</dbReference>
<dbReference type="GO" id="GO:0005634">
    <property type="term" value="C:nucleus"/>
    <property type="evidence" value="ECO:0007669"/>
    <property type="project" value="TreeGrafter"/>
</dbReference>
<dbReference type="GO" id="GO:0008270">
    <property type="term" value="F:zinc ion binding"/>
    <property type="evidence" value="ECO:0007669"/>
    <property type="project" value="UniProtKB-KW"/>
</dbReference>
<evidence type="ECO:0000259" key="5">
    <source>
        <dbReference type="PROSITE" id="PS50865"/>
    </source>
</evidence>
<dbReference type="PROSITE" id="PS50865">
    <property type="entry name" value="ZF_MYND_2"/>
    <property type="match status" value="1"/>
</dbReference>
<evidence type="ECO:0000256" key="4">
    <source>
        <dbReference type="PROSITE-ProRule" id="PRU00134"/>
    </source>
</evidence>
<evidence type="ECO:0000256" key="2">
    <source>
        <dbReference type="ARBA" id="ARBA00022771"/>
    </source>
</evidence>
<evidence type="ECO:0000256" key="3">
    <source>
        <dbReference type="ARBA" id="ARBA00022833"/>
    </source>
</evidence>
<dbReference type="OrthoDB" id="2931494at2759"/>
<keyword evidence="2 4" id="KW-0863">Zinc-finger</keyword>
<dbReference type="InterPro" id="IPR002893">
    <property type="entry name" value="Znf_MYND"/>
</dbReference>
<reference evidence="6 7" key="1">
    <citation type="journal article" date="2015" name="Fungal Genet. Biol.">
        <title>Evolution of novel wood decay mechanisms in Agaricales revealed by the genome sequences of Fistulina hepatica and Cylindrobasidium torrendii.</title>
        <authorList>
            <person name="Floudas D."/>
            <person name="Held B.W."/>
            <person name="Riley R."/>
            <person name="Nagy L.G."/>
            <person name="Koehler G."/>
            <person name="Ransdell A.S."/>
            <person name="Younus H."/>
            <person name="Chow J."/>
            <person name="Chiniquy J."/>
            <person name="Lipzen A."/>
            <person name="Tritt A."/>
            <person name="Sun H."/>
            <person name="Haridas S."/>
            <person name="LaButti K."/>
            <person name="Ohm R.A."/>
            <person name="Kues U."/>
            <person name="Blanchette R.A."/>
            <person name="Grigoriev I.V."/>
            <person name="Minto R.E."/>
            <person name="Hibbett D.S."/>
        </authorList>
    </citation>
    <scope>NUCLEOTIDE SEQUENCE [LARGE SCALE GENOMIC DNA]</scope>
    <source>
        <strain evidence="6 7">FP15055 ss-10</strain>
    </source>
</reference>
<dbReference type="PANTHER" id="PTHR10237:SF14">
    <property type="entry name" value="MYND-TYPE DOMAIN-CONTAINING PROTEIN"/>
    <property type="match status" value="1"/>
</dbReference>
<accession>A0A0D7BM57</accession>
<dbReference type="InterPro" id="IPR024119">
    <property type="entry name" value="TF_DEAF-1"/>
</dbReference>
<feature type="domain" description="MYND-type" evidence="5">
    <location>
        <begin position="327"/>
        <end position="367"/>
    </location>
</feature>
<proteinExistence type="predicted"/>
<name>A0A0D7BM57_9AGAR</name>
<sequence>MSSTQPERTFRPFLTEGVDLGSSFKMPDYAVVEKQARRALQAMKEPDPHDCLGMDQSGNPIGMLHPAMAHNLMFSELFRFSYFCRIEDVPPEIYPSVIWALERFICALLEAPEVQLRSCHHILPHQKGFTMIHALHVMVLISRHKLASHYLSPEMDRPHEALRIIKLSLAAVEKFRKDHPRSQQPGEKRVQWVDNPGLYSQYVAALARSRTDDLEAKKCLNLLLDGAPNSKNLPGYDGLLVVVSSRLYLARVLRRLGEHDEAKSHEHWLISWFKKNPVRIPEYFVKQWFSTDMDPKTDPVFVGLGGKTWLAERVSTYRSSQRQRAHCGKCERGEPIVKLSRCAGCQYVQYCSKECQKSHWPDHKSLCKERSMALKIAEAAGSKEETKLALDWIKWRDSNQPCNKECLVHALGIHSDPSRGRTHIVVKEIGRTPPALAKDPLDNYHIISMGVFPIASIYREIEYFMMLEDGGGPAFIKEIFDNVKEGMNPCLDMMFGTSVQAFINMSVHSQTHATIGAYDPKWRRLVNRVGPPPKDLSLATLSRIYKRY</sequence>
<keyword evidence="1" id="KW-0479">Metal-binding</keyword>
<dbReference type="GO" id="GO:0000981">
    <property type="term" value="F:DNA-binding transcription factor activity, RNA polymerase II-specific"/>
    <property type="evidence" value="ECO:0007669"/>
    <property type="project" value="TreeGrafter"/>
</dbReference>
<dbReference type="PANTHER" id="PTHR10237">
    <property type="entry name" value="DEFORMED EPIDERMAL AUTOREGULATORY FACTOR 1 HOMOLOG SUPPRESSIN"/>
    <property type="match status" value="1"/>
</dbReference>
<keyword evidence="7" id="KW-1185">Reference proteome</keyword>
<evidence type="ECO:0000313" key="7">
    <source>
        <dbReference type="Proteomes" id="UP000054007"/>
    </source>
</evidence>
<evidence type="ECO:0000313" key="6">
    <source>
        <dbReference type="EMBL" id="KIY71280.1"/>
    </source>
</evidence>
<keyword evidence="3" id="KW-0862">Zinc</keyword>
<dbReference type="Pfam" id="PF01753">
    <property type="entry name" value="zf-MYND"/>
    <property type="match status" value="1"/>
</dbReference>
<dbReference type="STRING" id="1314674.A0A0D7BM57"/>
<gene>
    <name evidence="6" type="ORF">CYLTODRAFT_487345</name>
</gene>
<dbReference type="Proteomes" id="UP000054007">
    <property type="component" value="Unassembled WGS sequence"/>
</dbReference>
<dbReference type="AlphaFoldDB" id="A0A0D7BM57"/>
<dbReference type="SUPFAM" id="SSF144232">
    <property type="entry name" value="HIT/MYND zinc finger-like"/>
    <property type="match status" value="1"/>
</dbReference>